<dbReference type="AlphaFoldDB" id="R2Q3D9"/>
<evidence type="ECO:0000256" key="3">
    <source>
        <dbReference type="ARBA" id="ARBA00022630"/>
    </source>
</evidence>
<keyword evidence="4" id="KW-0560">Oxidoreductase</keyword>
<evidence type="ECO:0000313" key="7">
    <source>
        <dbReference type="Proteomes" id="UP000013782"/>
    </source>
</evidence>
<keyword evidence="7" id="KW-1185">Reference proteome</keyword>
<dbReference type="Pfam" id="PF07992">
    <property type="entry name" value="Pyr_redox_2"/>
    <property type="match status" value="1"/>
</dbReference>
<evidence type="ECO:0000256" key="1">
    <source>
        <dbReference type="ARBA" id="ARBA00001974"/>
    </source>
</evidence>
<dbReference type="STRING" id="160454.RV10_GL001107"/>
<dbReference type="EMBL" id="AJAQ01000035">
    <property type="protein sequence ID" value="EOH91077.1"/>
    <property type="molecule type" value="Genomic_DNA"/>
</dbReference>
<feature type="domain" description="FAD/NAD(P)-binding" evidence="5">
    <location>
        <begin position="5"/>
        <end position="295"/>
    </location>
</feature>
<protein>
    <submittedName>
        <fullName evidence="6">Thioredoxin-disulfide reductase</fullName>
    </submittedName>
</protein>
<proteinExistence type="predicted"/>
<dbReference type="GO" id="GO:0016491">
    <property type="term" value="F:oxidoreductase activity"/>
    <property type="evidence" value="ECO:0007669"/>
    <property type="project" value="UniProtKB-KW"/>
</dbReference>
<comment type="cofactor">
    <cofactor evidence="1">
        <name>FAD</name>
        <dbReference type="ChEBI" id="CHEBI:57692"/>
    </cofactor>
</comment>
<dbReference type="Gene3D" id="3.50.50.60">
    <property type="entry name" value="FAD/NAD(P)-binding domain"/>
    <property type="match status" value="2"/>
</dbReference>
<dbReference type="PATRIC" id="fig|1158607.3.peg.3613"/>
<organism evidence="6 7">
    <name type="scientific">Enterococcus pallens ATCC BAA-351</name>
    <dbReference type="NCBI Taxonomy" id="1158607"/>
    <lineage>
        <taxon>Bacteria</taxon>
        <taxon>Bacillati</taxon>
        <taxon>Bacillota</taxon>
        <taxon>Bacilli</taxon>
        <taxon>Lactobacillales</taxon>
        <taxon>Enterococcaceae</taxon>
        <taxon>Enterococcus</taxon>
    </lineage>
</organism>
<gene>
    <name evidence="6" type="ORF">UAU_03616</name>
</gene>
<sequence>MDHQYEVIIIGGGPGGLAAAIYAGRAEMKTLVIEKSGYGGRIKETSEIKNYPGTIFDSGEGLMKKFEAHAKSYPTVEFKRTTVSEIEEKDGLFTVKTKRRGDFQANAVIMNTGTEPRVLGIPGEKEFVGKGVSYCATCDAEFFKDKEIHILGAGDQAIEEAEFLTKFAKKVSIIVLKDEGCLDCNEVAAKSIASNPKVHFIWNATLAELKGEERVESVVIKNVKTGEQFEEPSSGVFFFIGMMPKTELVRNMVDCTRQGFILVNEKQETSKAGLYAIGDCTNTFLRQVITAAADGAKAVVAVERYLKEKHELDALLADTTENVAFIFYNPYQSEDIEASGQLERLLKEDYKIYKYDISRQNLLFKRLGLKETVSVALYESGQLQQVVTDLEAVLQKIKN</sequence>
<comment type="caution">
    <text evidence="6">The sequence shown here is derived from an EMBL/GenBank/DDBJ whole genome shotgun (WGS) entry which is preliminary data.</text>
</comment>
<dbReference type="PRINTS" id="PR00469">
    <property type="entry name" value="PNDRDTASEII"/>
</dbReference>
<dbReference type="PRINTS" id="PR00368">
    <property type="entry name" value="FADPNR"/>
</dbReference>
<dbReference type="InterPro" id="IPR050097">
    <property type="entry name" value="Ferredoxin-NADP_redctase_2"/>
</dbReference>
<dbReference type="InterPro" id="IPR023753">
    <property type="entry name" value="FAD/NAD-binding_dom"/>
</dbReference>
<dbReference type="InterPro" id="IPR036188">
    <property type="entry name" value="FAD/NAD-bd_sf"/>
</dbReference>
<comment type="subunit">
    <text evidence="2">Homodimer.</text>
</comment>
<dbReference type="PANTHER" id="PTHR48105">
    <property type="entry name" value="THIOREDOXIN REDUCTASE 1-RELATED-RELATED"/>
    <property type="match status" value="1"/>
</dbReference>
<dbReference type="HOGENOM" id="CLU_031864_5_3_9"/>
<evidence type="ECO:0000256" key="2">
    <source>
        <dbReference type="ARBA" id="ARBA00011738"/>
    </source>
</evidence>
<dbReference type="Proteomes" id="UP000013782">
    <property type="component" value="Unassembled WGS sequence"/>
</dbReference>
<name>R2Q3D9_9ENTE</name>
<dbReference type="eggNOG" id="COG0492">
    <property type="taxonomic scope" value="Bacteria"/>
</dbReference>
<dbReference type="RefSeq" id="WP_010758590.1">
    <property type="nucleotide sequence ID" value="NZ_ASWD01000004.1"/>
</dbReference>
<dbReference type="OrthoDB" id="9806179at2"/>
<evidence type="ECO:0000256" key="4">
    <source>
        <dbReference type="ARBA" id="ARBA00023002"/>
    </source>
</evidence>
<evidence type="ECO:0000313" key="6">
    <source>
        <dbReference type="EMBL" id="EOH91077.1"/>
    </source>
</evidence>
<reference evidence="6 7" key="1">
    <citation type="submission" date="2013-02" db="EMBL/GenBank/DDBJ databases">
        <title>The Genome Sequence of Enterococcus pallens BAA-351.</title>
        <authorList>
            <consortium name="The Broad Institute Genome Sequencing Platform"/>
            <consortium name="The Broad Institute Genome Sequencing Center for Infectious Disease"/>
            <person name="Earl A.M."/>
            <person name="Gilmore M.S."/>
            <person name="Lebreton F."/>
            <person name="Walker B."/>
            <person name="Young S.K."/>
            <person name="Zeng Q."/>
            <person name="Gargeya S."/>
            <person name="Fitzgerald M."/>
            <person name="Haas B."/>
            <person name="Abouelleil A."/>
            <person name="Alvarado L."/>
            <person name="Arachchi H.M."/>
            <person name="Berlin A.M."/>
            <person name="Chapman S.B."/>
            <person name="Dewar J."/>
            <person name="Goldberg J."/>
            <person name="Griggs A."/>
            <person name="Gujja S."/>
            <person name="Hansen M."/>
            <person name="Howarth C."/>
            <person name="Imamovic A."/>
            <person name="Larimer J."/>
            <person name="McCowan C."/>
            <person name="Murphy C."/>
            <person name="Neiman D."/>
            <person name="Pearson M."/>
            <person name="Priest M."/>
            <person name="Roberts A."/>
            <person name="Saif S."/>
            <person name="Shea T."/>
            <person name="Sisk P."/>
            <person name="Sykes S."/>
            <person name="Wortman J."/>
            <person name="Nusbaum C."/>
            <person name="Birren B."/>
        </authorList>
    </citation>
    <scope>NUCLEOTIDE SEQUENCE [LARGE SCALE GENOMIC DNA]</scope>
    <source>
        <strain evidence="6 7">ATCC BAA-351</strain>
    </source>
</reference>
<evidence type="ECO:0000259" key="5">
    <source>
        <dbReference type="Pfam" id="PF07992"/>
    </source>
</evidence>
<accession>R2Q3D9</accession>
<dbReference type="SUPFAM" id="SSF51905">
    <property type="entry name" value="FAD/NAD(P)-binding domain"/>
    <property type="match status" value="1"/>
</dbReference>
<keyword evidence="3" id="KW-0285">Flavoprotein</keyword>